<accession>A0ABS6UD22</accession>
<name>A0ABS6UD22_9PSEU</name>
<organism evidence="2 3">
    <name type="scientific">Pseudonocardia oceani</name>
    <dbReference type="NCBI Taxonomy" id="2792013"/>
    <lineage>
        <taxon>Bacteria</taxon>
        <taxon>Bacillati</taxon>
        <taxon>Actinomycetota</taxon>
        <taxon>Actinomycetes</taxon>
        <taxon>Pseudonocardiales</taxon>
        <taxon>Pseudonocardiaceae</taxon>
        <taxon>Pseudonocardia</taxon>
    </lineage>
</organism>
<evidence type="ECO:0000313" key="2">
    <source>
        <dbReference type="EMBL" id="MBW0130150.1"/>
    </source>
</evidence>
<feature type="domain" description="DSBA-like thioredoxin" evidence="1">
    <location>
        <begin position="11"/>
        <end position="187"/>
    </location>
</feature>
<dbReference type="Proteomes" id="UP000694300">
    <property type="component" value="Unassembled WGS sequence"/>
</dbReference>
<evidence type="ECO:0000313" key="3">
    <source>
        <dbReference type="Proteomes" id="UP000694300"/>
    </source>
</evidence>
<dbReference type="EMBL" id="JADQDF010000001">
    <property type="protein sequence ID" value="MBW0130150.1"/>
    <property type="molecule type" value="Genomic_DNA"/>
</dbReference>
<gene>
    <name evidence="2" type="ORF">I4I82_21050</name>
</gene>
<evidence type="ECO:0000259" key="1">
    <source>
        <dbReference type="Pfam" id="PF01323"/>
    </source>
</evidence>
<sequence>MTPPPVPPASVTVFSDIVCGWATVALHRFRRARTAAGLDGVLHLDLQPFLLEDVNGMALNWRTIEPEKPVVGALATELGFTSWQRDLSEYPVTAMPANEAVQAAKEQSPAAAEELDEALRLAFWRDSRCVSMRHEVLEVAASCPGVDVDRLRDALDTGRARGPMMRSYLDHRDAVQGSPHFFLADGSSVHNPGVEIHQEGEPGTGFLVVDSDDPAAHDDLVRRAAAAAGVG</sequence>
<dbReference type="RefSeq" id="WP_218592939.1">
    <property type="nucleotide sequence ID" value="NZ_JADQDE010000229.1"/>
</dbReference>
<proteinExistence type="predicted"/>
<dbReference type="Pfam" id="PF01323">
    <property type="entry name" value="DSBA"/>
    <property type="match status" value="1"/>
</dbReference>
<comment type="caution">
    <text evidence="2">The sequence shown here is derived from an EMBL/GenBank/DDBJ whole genome shotgun (WGS) entry which is preliminary data.</text>
</comment>
<dbReference type="InterPro" id="IPR001853">
    <property type="entry name" value="DSBA-like_thioredoxin_dom"/>
</dbReference>
<reference evidence="2 3" key="1">
    <citation type="submission" date="2020-11" db="EMBL/GenBank/DDBJ databases">
        <title>Pseudonocardia abyssalis sp. nov. and Pseudonocardia oceani sp. nov., description and phylogenomic analysis of two novel actinomycetes isolated from the deep Southern Ocean.</title>
        <authorList>
            <person name="Parra J."/>
        </authorList>
    </citation>
    <scope>NUCLEOTIDE SEQUENCE [LARGE SCALE GENOMIC DNA]</scope>
    <source>
        <strain evidence="3">KRD185</strain>
    </source>
</reference>
<protein>
    <submittedName>
        <fullName evidence="2">DsbA family protein</fullName>
    </submittedName>
</protein>
<keyword evidence="3" id="KW-1185">Reference proteome</keyword>